<evidence type="ECO:0000313" key="4">
    <source>
        <dbReference type="Proteomes" id="UP000700732"/>
    </source>
</evidence>
<name>A0ABR6WEX3_9BACT</name>
<evidence type="ECO:0000259" key="2">
    <source>
        <dbReference type="Pfam" id="PF12728"/>
    </source>
</evidence>
<feature type="region of interest" description="Disordered" evidence="1">
    <location>
        <begin position="143"/>
        <end position="166"/>
    </location>
</feature>
<dbReference type="InterPro" id="IPR041657">
    <property type="entry name" value="HTH_17"/>
</dbReference>
<proteinExistence type="predicted"/>
<organism evidence="3 4">
    <name type="scientific">Spirosoma utsteinense</name>
    <dbReference type="NCBI Taxonomy" id="2585773"/>
    <lineage>
        <taxon>Bacteria</taxon>
        <taxon>Pseudomonadati</taxon>
        <taxon>Bacteroidota</taxon>
        <taxon>Cytophagia</taxon>
        <taxon>Cytophagales</taxon>
        <taxon>Cytophagaceae</taxon>
        <taxon>Spirosoma</taxon>
    </lineage>
</organism>
<gene>
    <name evidence="3" type="ORF">FH603_5641</name>
</gene>
<dbReference type="Pfam" id="PF12728">
    <property type="entry name" value="HTH_17"/>
    <property type="match status" value="1"/>
</dbReference>
<sequence length="166" mass="18866">MTNQDYLTIKEAAQLYGRSEQTIRRLVKQHVLTSHVHSEDTSKGKAYQISSLLLQQEYEAPMVATLPALIVPDSLQQENQQLREAVAERDRTIQQLQNRLFEQGDIMNAMANQMTSQLTNQKMGHIEELLIQQNAQIGDLQKRLPAPGADEPSPDRRSLWSRLFGG</sequence>
<dbReference type="RefSeq" id="WP_186742240.1">
    <property type="nucleotide sequence ID" value="NZ_VFIA01000080.1"/>
</dbReference>
<comment type="caution">
    <text evidence="3">The sequence shown here is derived from an EMBL/GenBank/DDBJ whole genome shotgun (WGS) entry which is preliminary data.</text>
</comment>
<reference evidence="3 4" key="1">
    <citation type="submission" date="2019-06" db="EMBL/GenBank/DDBJ databases">
        <title>Spirosoma utsteinense sp. nov. isolated from Antarctic ice-free soils.</title>
        <authorList>
            <person name="Tahon G."/>
        </authorList>
    </citation>
    <scope>NUCLEOTIDE SEQUENCE [LARGE SCALE GENOMIC DNA]</scope>
    <source>
        <strain evidence="3 4">LMG 31447</strain>
    </source>
</reference>
<accession>A0ABR6WEX3</accession>
<keyword evidence="4" id="KW-1185">Reference proteome</keyword>
<evidence type="ECO:0000256" key="1">
    <source>
        <dbReference type="SAM" id="MobiDB-lite"/>
    </source>
</evidence>
<dbReference type="Proteomes" id="UP000700732">
    <property type="component" value="Unassembled WGS sequence"/>
</dbReference>
<dbReference type="EMBL" id="VFIA01000080">
    <property type="protein sequence ID" value="MBC3795106.1"/>
    <property type="molecule type" value="Genomic_DNA"/>
</dbReference>
<evidence type="ECO:0000313" key="3">
    <source>
        <dbReference type="EMBL" id="MBC3795106.1"/>
    </source>
</evidence>
<protein>
    <submittedName>
        <fullName evidence="3">Transcriptional regulator</fullName>
    </submittedName>
</protein>
<feature type="domain" description="Helix-turn-helix" evidence="2">
    <location>
        <begin position="6"/>
        <end position="49"/>
    </location>
</feature>